<accession>A0ABZ2LJR6</accession>
<keyword evidence="4" id="KW-0378">Hydrolase</keyword>
<dbReference type="InterPro" id="IPR051121">
    <property type="entry name" value="FAH"/>
</dbReference>
<dbReference type="InterPro" id="IPR036663">
    <property type="entry name" value="Fumarylacetoacetase_C_sf"/>
</dbReference>
<dbReference type="InterPro" id="IPR011234">
    <property type="entry name" value="Fumarylacetoacetase-like_C"/>
</dbReference>
<evidence type="ECO:0000256" key="1">
    <source>
        <dbReference type="ARBA" id="ARBA00010211"/>
    </source>
</evidence>
<sequence>MKLVTIDSVRGGAPGALLASGEVLHLGKAARAEGLEAWLPSTMRALLAGGVEGANVVRRILSRVDSASEDEKCALRARGIITDARTPCLAPVPDPSLILAAGLSYRSHLREMHGTPAPPHPTAFLKAPSSVAAPESSLRLPPQAPNCVDFEGELACIFDRPCHHVSREDALSYVAGYTAANDISARDWVGGVWSATEPWPARLSWEVNIMGKQMPGFTPLGPVLTTADEIPDPRDLQLVTRVNGVIMQSAPVSDLLFELAEMIAHFSHWYTFQPGDVLLTGTPAGVGVGRTPRAFLRAGDIVEVEISQIGILRTHIAA</sequence>
<evidence type="ECO:0000313" key="4">
    <source>
        <dbReference type="EMBL" id="WXB09390.1"/>
    </source>
</evidence>
<reference evidence="4" key="1">
    <citation type="submission" date="2021-12" db="EMBL/GenBank/DDBJ databases">
        <title>Discovery of the Pendulisporaceae a myxobacterial family with distinct sporulation behavior and unique specialized metabolism.</title>
        <authorList>
            <person name="Garcia R."/>
            <person name="Popoff A."/>
            <person name="Bader C.D."/>
            <person name="Loehr J."/>
            <person name="Walesch S."/>
            <person name="Walt C."/>
            <person name="Boldt J."/>
            <person name="Bunk B."/>
            <person name="Haeckl F.J.F.P.J."/>
            <person name="Gunesch A.P."/>
            <person name="Birkelbach J."/>
            <person name="Nuebel U."/>
            <person name="Pietschmann T."/>
            <person name="Bach T."/>
            <person name="Mueller R."/>
        </authorList>
    </citation>
    <scope>NUCLEOTIDE SEQUENCE</scope>
    <source>
        <strain evidence="4">MSr11367</strain>
    </source>
</reference>
<dbReference type="SUPFAM" id="SSF56529">
    <property type="entry name" value="FAH"/>
    <property type="match status" value="1"/>
</dbReference>
<dbReference type="Proteomes" id="UP001374803">
    <property type="component" value="Chromosome"/>
</dbReference>
<dbReference type="Gene3D" id="3.90.850.10">
    <property type="entry name" value="Fumarylacetoacetase-like, C-terminal domain"/>
    <property type="match status" value="1"/>
</dbReference>
<evidence type="ECO:0000259" key="3">
    <source>
        <dbReference type="Pfam" id="PF01557"/>
    </source>
</evidence>
<proteinExistence type="inferred from homology"/>
<dbReference type="PANTHER" id="PTHR42796">
    <property type="entry name" value="FUMARYLACETOACETATE HYDROLASE DOMAIN-CONTAINING PROTEIN 2A-RELATED"/>
    <property type="match status" value="1"/>
</dbReference>
<organism evidence="4 5">
    <name type="scientific">Pendulispora rubella</name>
    <dbReference type="NCBI Taxonomy" id="2741070"/>
    <lineage>
        <taxon>Bacteria</taxon>
        <taxon>Pseudomonadati</taxon>
        <taxon>Myxococcota</taxon>
        <taxon>Myxococcia</taxon>
        <taxon>Myxococcales</taxon>
        <taxon>Sorangiineae</taxon>
        <taxon>Pendulisporaceae</taxon>
        <taxon>Pendulispora</taxon>
    </lineage>
</organism>
<dbReference type="PANTHER" id="PTHR42796:SF4">
    <property type="entry name" value="FUMARYLACETOACETATE HYDROLASE DOMAIN-CONTAINING PROTEIN 2A"/>
    <property type="match status" value="1"/>
</dbReference>
<protein>
    <submittedName>
        <fullName evidence="4">Fumarylacetoacetate hydrolase family protein</fullName>
    </submittedName>
</protein>
<dbReference type="Pfam" id="PF01557">
    <property type="entry name" value="FAA_hydrolase"/>
    <property type="match status" value="1"/>
</dbReference>
<gene>
    <name evidence="4" type="ORF">LVJ94_19430</name>
</gene>
<keyword evidence="5" id="KW-1185">Reference proteome</keyword>
<dbReference type="RefSeq" id="WP_394839063.1">
    <property type="nucleotide sequence ID" value="NZ_CP089929.1"/>
</dbReference>
<dbReference type="EMBL" id="CP089983">
    <property type="protein sequence ID" value="WXB09390.1"/>
    <property type="molecule type" value="Genomic_DNA"/>
</dbReference>
<evidence type="ECO:0000313" key="5">
    <source>
        <dbReference type="Proteomes" id="UP001374803"/>
    </source>
</evidence>
<evidence type="ECO:0000256" key="2">
    <source>
        <dbReference type="ARBA" id="ARBA00022723"/>
    </source>
</evidence>
<feature type="domain" description="Fumarylacetoacetase-like C-terminal" evidence="3">
    <location>
        <begin position="98"/>
        <end position="316"/>
    </location>
</feature>
<name>A0ABZ2LJR6_9BACT</name>
<keyword evidence="2" id="KW-0479">Metal-binding</keyword>
<dbReference type="GO" id="GO:0016787">
    <property type="term" value="F:hydrolase activity"/>
    <property type="evidence" value="ECO:0007669"/>
    <property type="project" value="UniProtKB-KW"/>
</dbReference>
<comment type="similarity">
    <text evidence="1">Belongs to the FAH family.</text>
</comment>